<evidence type="ECO:0000313" key="3">
    <source>
        <dbReference type="Proteomes" id="UP000790833"/>
    </source>
</evidence>
<comment type="caution">
    <text evidence="2">The sequence shown here is derived from an EMBL/GenBank/DDBJ whole genome shotgun (WGS) entry which is preliminary data.</text>
</comment>
<proteinExistence type="predicted"/>
<dbReference type="Proteomes" id="UP000790833">
    <property type="component" value="Unassembled WGS sequence"/>
</dbReference>
<evidence type="ECO:0000256" key="1">
    <source>
        <dbReference type="SAM" id="MobiDB-lite"/>
    </source>
</evidence>
<gene>
    <name evidence="2" type="ORF">KQ657_004571</name>
</gene>
<keyword evidence="3" id="KW-1185">Reference proteome</keyword>
<dbReference type="RefSeq" id="XP_043049906.1">
    <property type="nucleotide sequence ID" value="XM_043195240.1"/>
</dbReference>
<dbReference type="AlphaFoldDB" id="A0A9P7VAH7"/>
<sequence>MSNAGYKAMGFLFIGGLSWYTGLKFWQPIVIEQLKKDHSLRDDVYINEDFDDQPKSWQDLKDKVAQALERPEPPQERQLNSRVALSTSSSQDESSLSK</sequence>
<feature type="compositionally biased region" description="Low complexity" evidence="1">
    <location>
        <begin position="86"/>
        <end position="98"/>
    </location>
</feature>
<reference evidence="2" key="1">
    <citation type="submission" date="2021-03" db="EMBL/GenBank/DDBJ databases">
        <authorList>
            <person name="Palmer J.M."/>
        </authorList>
    </citation>
    <scope>NUCLEOTIDE SEQUENCE</scope>
    <source>
        <strain evidence="2">ARV_011</strain>
    </source>
</reference>
<dbReference type="OrthoDB" id="4080273at2759"/>
<organism evidence="2 3">
    <name type="scientific">Scheffersomyces spartinae</name>
    <dbReference type="NCBI Taxonomy" id="45513"/>
    <lineage>
        <taxon>Eukaryota</taxon>
        <taxon>Fungi</taxon>
        <taxon>Dikarya</taxon>
        <taxon>Ascomycota</taxon>
        <taxon>Saccharomycotina</taxon>
        <taxon>Pichiomycetes</taxon>
        <taxon>Debaryomycetaceae</taxon>
        <taxon>Scheffersomyces</taxon>
    </lineage>
</organism>
<dbReference type="GeneID" id="66117945"/>
<feature type="region of interest" description="Disordered" evidence="1">
    <location>
        <begin position="68"/>
        <end position="98"/>
    </location>
</feature>
<protein>
    <submittedName>
        <fullName evidence="2">Uncharacterized protein</fullName>
    </submittedName>
</protein>
<accession>A0A9P7VAH7</accession>
<evidence type="ECO:0000313" key="2">
    <source>
        <dbReference type="EMBL" id="KAG7194359.1"/>
    </source>
</evidence>
<name>A0A9P7VAH7_9ASCO</name>
<dbReference type="EMBL" id="JAHMUF010000007">
    <property type="protein sequence ID" value="KAG7194359.1"/>
    <property type="molecule type" value="Genomic_DNA"/>
</dbReference>